<dbReference type="InterPro" id="IPR000073">
    <property type="entry name" value="AB_hydrolase_1"/>
</dbReference>
<feature type="domain" description="AB hydrolase-1" evidence="5">
    <location>
        <begin position="183"/>
        <end position="239"/>
    </location>
</feature>
<name>A0AAD4F5L5_9PEZI</name>
<evidence type="ECO:0000259" key="5">
    <source>
        <dbReference type="Pfam" id="PF00561"/>
    </source>
</evidence>
<evidence type="ECO:0000256" key="2">
    <source>
        <dbReference type="ARBA" id="ARBA00022801"/>
    </source>
</evidence>
<evidence type="ECO:0000256" key="1">
    <source>
        <dbReference type="ARBA" id="ARBA00010088"/>
    </source>
</evidence>
<protein>
    <recommendedName>
        <fullName evidence="5">AB hydrolase-1 domain-containing protein</fullName>
    </recommendedName>
</protein>
<feature type="compositionally biased region" description="Low complexity" evidence="3">
    <location>
        <begin position="348"/>
        <end position="359"/>
    </location>
</feature>
<accession>A0AAD4F5L5</accession>
<gene>
    <name evidence="6" type="ORF">NEMBOFW57_003517</name>
</gene>
<evidence type="ECO:0000256" key="4">
    <source>
        <dbReference type="SAM" id="SignalP"/>
    </source>
</evidence>
<keyword evidence="4" id="KW-0732">Signal</keyword>
<dbReference type="PANTHER" id="PTHR43248:SF25">
    <property type="entry name" value="AB HYDROLASE-1 DOMAIN-CONTAINING PROTEIN-RELATED"/>
    <property type="match status" value="1"/>
</dbReference>
<evidence type="ECO:0000256" key="3">
    <source>
        <dbReference type="SAM" id="MobiDB-lite"/>
    </source>
</evidence>
<feature type="chain" id="PRO_5042245906" description="AB hydrolase-1 domain-containing protein" evidence="4">
    <location>
        <begin position="19"/>
        <end position="433"/>
    </location>
</feature>
<dbReference type="Proteomes" id="UP001197093">
    <property type="component" value="Unassembled WGS sequence"/>
</dbReference>
<organism evidence="6 7">
    <name type="scientific">Staphylotrichum longicolle</name>
    <dbReference type="NCBI Taxonomy" id="669026"/>
    <lineage>
        <taxon>Eukaryota</taxon>
        <taxon>Fungi</taxon>
        <taxon>Dikarya</taxon>
        <taxon>Ascomycota</taxon>
        <taxon>Pezizomycotina</taxon>
        <taxon>Sordariomycetes</taxon>
        <taxon>Sordariomycetidae</taxon>
        <taxon>Sordariales</taxon>
        <taxon>Chaetomiaceae</taxon>
        <taxon>Staphylotrichum</taxon>
    </lineage>
</organism>
<comment type="caution">
    <text evidence="6">The sequence shown here is derived from an EMBL/GenBank/DDBJ whole genome shotgun (WGS) entry which is preliminary data.</text>
</comment>
<dbReference type="InterPro" id="IPR051601">
    <property type="entry name" value="Serine_prot/Carboxylest_S33"/>
</dbReference>
<dbReference type="AlphaFoldDB" id="A0AAD4F5L5"/>
<dbReference type="GO" id="GO:0016787">
    <property type="term" value="F:hydrolase activity"/>
    <property type="evidence" value="ECO:0007669"/>
    <property type="project" value="UniProtKB-KW"/>
</dbReference>
<sequence>MALISVLLHLSLLAAAHATSPGQGIRSCPSKQITWSPCVLNGTNLPVSCGSLSVPMDYTDEHANTTLNLEIRKIPAANSPSKGSIFFNFGGPGDSGFGDIAIFGELLRVLTGGFHDLIVVAPRGTANTIPFSCYNTSIERGIAQLGIVAGNASDVALGQIWGNTQVIADTCYATQNETGRLIGTAFVARDMMCVVDALGEDGMLRYWGYSYGTILGLTAAAMFPDRIDKLILDGVVNPHEYYHNKETEIFTDADKVLTAFCTACLASPTACPIAHVHNHTTPAALQTALATLLTTLKYHPIVLPILNTPLLIDYTLVKRLLLLNLYSPTTWPSFSSFLTGVLTRNATPSSPTSPVSSPPARTGPSPRGDALPGIKCSDVYDSGRAARLEEVLPTVRGRWNASWAVGDARRIICRWSARSGGCRGRGMRGGLTG</sequence>
<evidence type="ECO:0000313" key="7">
    <source>
        <dbReference type="Proteomes" id="UP001197093"/>
    </source>
</evidence>
<comment type="similarity">
    <text evidence="1">Belongs to the peptidase S33 family.</text>
</comment>
<dbReference type="SUPFAM" id="SSF53474">
    <property type="entry name" value="alpha/beta-Hydrolases"/>
    <property type="match status" value="1"/>
</dbReference>
<dbReference type="PANTHER" id="PTHR43248">
    <property type="entry name" value="2-SUCCINYL-6-HYDROXY-2,4-CYCLOHEXADIENE-1-CARBOXYLATE SYNTHASE"/>
    <property type="match status" value="1"/>
</dbReference>
<dbReference type="InterPro" id="IPR029058">
    <property type="entry name" value="AB_hydrolase_fold"/>
</dbReference>
<keyword evidence="7" id="KW-1185">Reference proteome</keyword>
<dbReference type="Pfam" id="PF00561">
    <property type="entry name" value="Abhydrolase_1"/>
    <property type="match status" value="1"/>
</dbReference>
<evidence type="ECO:0000313" key="6">
    <source>
        <dbReference type="EMBL" id="KAG7293466.1"/>
    </source>
</evidence>
<dbReference type="EMBL" id="JAHCVI010000001">
    <property type="protein sequence ID" value="KAG7293466.1"/>
    <property type="molecule type" value="Genomic_DNA"/>
</dbReference>
<feature type="region of interest" description="Disordered" evidence="3">
    <location>
        <begin position="348"/>
        <end position="372"/>
    </location>
</feature>
<dbReference type="Gene3D" id="3.40.50.1820">
    <property type="entry name" value="alpha/beta hydrolase"/>
    <property type="match status" value="1"/>
</dbReference>
<reference evidence="6" key="1">
    <citation type="submission" date="2023-02" db="EMBL/GenBank/DDBJ databases">
        <authorList>
            <person name="Palmer J.M."/>
        </authorList>
    </citation>
    <scope>NUCLEOTIDE SEQUENCE</scope>
    <source>
        <strain evidence="6">FW57</strain>
    </source>
</reference>
<feature type="signal peptide" evidence="4">
    <location>
        <begin position="1"/>
        <end position="18"/>
    </location>
</feature>
<keyword evidence="2" id="KW-0378">Hydrolase</keyword>
<proteinExistence type="inferred from homology"/>